<evidence type="ECO:0000256" key="2">
    <source>
        <dbReference type="ARBA" id="ARBA00004300"/>
    </source>
</evidence>
<evidence type="ECO:0000313" key="11">
    <source>
        <dbReference type="EMBL" id="EKC24367.1"/>
    </source>
</evidence>
<dbReference type="CDD" id="cd17738">
    <property type="entry name" value="BRCT_TopBP1_rpt7"/>
    <property type="match status" value="1"/>
</dbReference>
<evidence type="ECO:0000256" key="5">
    <source>
        <dbReference type="ARBA" id="ARBA00022763"/>
    </source>
</evidence>
<proteinExistence type="predicted"/>
<reference evidence="11" key="1">
    <citation type="journal article" date="2012" name="Nature">
        <title>The oyster genome reveals stress adaptation and complexity of shell formation.</title>
        <authorList>
            <person name="Zhang G."/>
            <person name="Fang X."/>
            <person name="Guo X."/>
            <person name="Li L."/>
            <person name="Luo R."/>
            <person name="Xu F."/>
            <person name="Yang P."/>
            <person name="Zhang L."/>
            <person name="Wang X."/>
            <person name="Qi H."/>
            <person name="Xiong Z."/>
            <person name="Que H."/>
            <person name="Xie Y."/>
            <person name="Holland P.W."/>
            <person name="Paps J."/>
            <person name="Zhu Y."/>
            <person name="Wu F."/>
            <person name="Chen Y."/>
            <person name="Wang J."/>
            <person name="Peng C."/>
            <person name="Meng J."/>
            <person name="Yang L."/>
            <person name="Liu J."/>
            <person name="Wen B."/>
            <person name="Zhang N."/>
            <person name="Huang Z."/>
            <person name="Zhu Q."/>
            <person name="Feng Y."/>
            <person name="Mount A."/>
            <person name="Hedgecock D."/>
            <person name="Xu Z."/>
            <person name="Liu Y."/>
            <person name="Domazet-Loso T."/>
            <person name="Du Y."/>
            <person name="Sun X."/>
            <person name="Zhang S."/>
            <person name="Liu B."/>
            <person name="Cheng P."/>
            <person name="Jiang X."/>
            <person name="Li J."/>
            <person name="Fan D."/>
            <person name="Wang W."/>
            <person name="Fu W."/>
            <person name="Wang T."/>
            <person name="Wang B."/>
            <person name="Zhang J."/>
            <person name="Peng Z."/>
            <person name="Li Y."/>
            <person name="Li N."/>
            <person name="Wang J."/>
            <person name="Chen M."/>
            <person name="He Y."/>
            <person name="Tan F."/>
            <person name="Song X."/>
            <person name="Zheng Q."/>
            <person name="Huang R."/>
            <person name="Yang H."/>
            <person name="Du X."/>
            <person name="Chen L."/>
            <person name="Yang M."/>
            <person name="Gaffney P.M."/>
            <person name="Wang S."/>
            <person name="Luo L."/>
            <person name="She Z."/>
            <person name="Ming Y."/>
            <person name="Huang W."/>
            <person name="Zhang S."/>
            <person name="Huang B."/>
            <person name="Zhang Y."/>
            <person name="Qu T."/>
            <person name="Ni P."/>
            <person name="Miao G."/>
            <person name="Wang J."/>
            <person name="Wang Q."/>
            <person name="Steinberg C.E."/>
            <person name="Wang H."/>
            <person name="Li N."/>
            <person name="Qian L."/>
            <person name="Zhang G."/>
            <person name="Li Y."/>
            <person name="Yang H."/>
            <person name="Liu X."/>
            <person name="Wang J."/>
            <person name="Yin Y."/>
            <person name="Wang J."/>
        </authorList>
    </citation>
    <scope>NUCLEOTIDE SEQUENCE [LARGE SCALE GENOMIC DNA]</scope>
    <source>
        <strain evidence="11">05x7-T-G4-1.051#20</strain>
    </source>
</reference>
<evidence type="ECO:0000256" key="8">
    <source>
        <dbReference type="ARBA" id="ARBA00023242"/>
    </source>
</evidence>
<dbReference type="GO" id="GO:2000781">
    <property type="term" value="P:positive regulation of double-strand break repair"/>
    <property type="evidence" value="ECO:0007669"/>
    <property type="project" value="InterPro"/>
</dbReference>
<keyword evidence="4" id="KW-0677">Repeat</keyword>
<dbReference type="Pfam" id="PF23294">
    <property type="entry name" value="BRCT_TopB1_SLF1"/>
    <property type="match status" value="1"/>
</dbReference>
<evidence type="ECO:0000259" key="10">
    <source>
        <dbReference type="SMART" id="SM00292"/>
    </source>
</evidence>
<dbReference type="Pfam" id="PF00533">
    <property type="entry name" value="BRCT"/>
    <property type="match status" value="1"/>
</dbReference>
<keyword evidence="8" id="KW-0539">Nucleus</keyword>
<dbReference type="Gene3D" id="3.40.50.10190">
    <property type="entry name" value="BRCT domain"/>
    <property type="match status" value="2"/>
</dbReference>
<evidence type="ECO:0000256" key="6">
    <source>
        <dbReference type="ARBA" id="ARBA00023204"/>
    </source>
</evidence>
<keyword evidence="5" id="KW-0227">DNA damage</keyword>
<dbReference type="GO" id="GO:0005634">
    <property type="term" value="C:nucleus"/>
    <property type="evidence" value="ECO:0007669"/>
    <property type="project" value="UniProtKB-SubCell"/>
</dbReference>
<keyword evidence="3" id="KW-0963">Cytoplasm</keyword>
<dbReference type="SUPFAM" id="SSF52113">
    <property type="entry name" value="BRCT domain"/>
    <property type="match status" value="1"/>
</dbReference>
<dbReference type="FunFam" id="3.40.50.10190:FF:000018">
    <property type="entry name" value="DNA topoisomerase 2-binding protein 1"/>
    <property type="match status" value="1"/>
</dbReference>
<dbReference type="GO" id="GO:0005813">
    <property type="term" value="C:centrosome"/>
    <property type="evidence" value="ECO:0007669"/>
    <property type="project" value="UniProtKB-SubCell"/>
</dbReference>
<evidence type="ECO:0000256" key="9">
    <source>
        <dbReference type="SAM" id="MobiDB-lite"/>
    </source>
</evidence>
<feature type="region of interest" description="Disordered" evidence="9">
    <location>
        <begin position="1"/>
        <end position="63"/>
    </location>
</feature>
<name>K1PK18_MAGGI</name>
<dbReference type="InterPro" id="IPR049936">
    <property type="entry name" value="TopBP1_BRCT_8"/>
</dbReference>
<evidence type="ECO:0000256" key="7">
    <source>
        <dbReference type="ARBA" id="ARBA00023212"/>
    </source>
</evidence>
<evidence type="ECO:0000256" key="3">
    <source>
        <dbReference type="ARBA" id="ARBA00022490"/>
    </source>
</evidence>
<organism evidence="11">
    <name type="scientific">Magallana gigas</name>
    <name type="common">Pacific oyster</name>
    <name type="synonym">Crassostrea gigas</name>
    <dbReference type="NCBI Taxonomy" id="29159"/>
    <lineage>
        <taxon>Eukaryota</taxon>
        <taxon>Metazoa</taxon>
        <taxon>Spiralia</taxon>
        <taxon>Lophotrochozoa</taxon>
        <taxon>Mollusca</taxon>
        <taxon>Bivalvia</taxon>
        <taxon>Autobranchia</taxon>
        <taxon>Pteriomorphia</taxon>
        <taxon>Ostreida</taxon>
        <taxon>Ostreoidea</taxon>
        <taxon>Ostreidae</taxon>
        <taxon>Magallana</taxon>
    </lineage>
</organism>
<evidence type="ECO:0000256" key="1">
    <source>
        <dbReference type="ARBA" id="ARBA00004123"/>
    </source>
</evidence>
<dbReference type="GO" id="GO:0006281">
    <property type="term" value="P:DNA repair"/>
    <property type="evidence" value="ECO:0007669"/>
    <property type="project" value="UniProtKB-KW"/>
</dbReference>
<feature type="compositionally biased region" description="Basic and acidic residues" evidence="9">
    <location>
        <begin position="25"/>
        <end position="34"/>
    </location>
</feature>
<keyword evidence="7" id="KW-0206">Cytoskeleton</keyword>
<feature type="domain" description="BRCT" evidence="10">
    <location>
        <begin position="148"/>
        <end position="258"/>
    </location>
</feature>
<dbReference type="InterPro" id="IPR001357">
    <property type="entry name" value="BRCT_dom"/>
</dbReference>
<dbReference type="InParanoid" id="K1PK18"/>
<dbReference type="GO" id="GO:1990166">
    <property type="term" value="P:protein localization to site of double-strand break"/>
    <property type="evidence" value="ECO:0007669"/>
    <property type="project" value="TreeGrafter"/>
</dbReference>
<dbReference type="GO" id="GO:0035861">
    <property type="term" value="C:site of double-strand break"/>
    <property type="evidence" value="ECO:0007669"/>
    <property type="project" value="TreeGrafter"/>
</dbReference>
<keyword evidence="6" id="KW-0234">DNA repair</keyword>
<dbReference type="PANTHER" id="PTHR46677">
    <property type="entry name" value="SMC5-SMC6 COMPLEX LOCALIZATION FACTOR PROTEIN 1"/>
    <property type="match status" value="1"/>
</dbReference>
<accession>K1PK18</accession>
<dbReference type="HOGENOM" id="CLU_673095_0_0_1"/>
<feature type="compositionally biased region" description="Polar residues" evidence="9">
    <location>
        <begin position="1"/>
        <end position="24"/>
    </location>
</feature>
<sequence length="409" mass="45536">MSGEGSSNDSGLQSRPGSRTNRWSMNEEQKEAQKASEVQPKEGSLPESSQTVHVMWDDPTGRLEQERLAHKLQRACSPTQDPGIAPEVMDAQFSDIEDENILPQLTENETEKRLSSPLAAPPVAFHIQSEQNVPAPQPVTIEEEEEEPEPTPPIFILSGMSQEERDDYGVLVESLGGKMLDGQNFDPTCTHLVIDAYMRLHDKFVYGIYATQVTVKANWPLVVYLAGVPARNEKFLACVASGKWVLHKSYFEACRQEGKFVQEDFYEWGGEGTVSLLDKMNPAIKKLCEAAHRWRIQINSSSQSCVGAFSEWKVILCTDRKKEDNFRRLLEAGGATVLNLKPPFNKSVSASHAFVELNKVEMSESDLVTLVKSGVVCVKPDFIAAHLTNSPAPNPEDYCPSEVKTLLQR</sequence>
<dbReference type="EMBL" id="JH817102">
    <property type="protein sequence ID" value="EKC24367.1"/>
    <property type="molecule type" value="Genomic_DNA"/>
</dbReference>
<dbReference type="InterPro" id="IPR042479">
    <property type="entry name" value="Slf1"/>
</dbReference>
<feature type="domain" description="BRCT" evidence="10">
    <location>
        <begin position="306"/>
        <end position="390"/>
    </location>
</feature>
<dbReference type="PANTHER" id="PTHR46677:SF1">
    <property type="entry name" value="SMC5-SMC6 COMPLEX LOCALIZATION FACTOR PROTEIN 1"/>
    <property type="match status" value="1"/>
</dbReference>
<dbReference type="InterPro" id="IPR036420">
    <property type="entry name" value="BRCT_dom_sf"/>
</dbReference>
<gene>
    <name evidence="11" type="ORF">CGI_10013364</name>
</gene>
<comment type="subcellular location">
    <subcellularLocation>
        <location evidence="2">Cytoplasm</location>
        <location evidence="2">Cytoskeleton</location>
        <location evidence="2">Microtubule organizing center</location>
        <location evidence="2">Centrosome</location>
    </subcellularLocation>
    <subcellularLocation>
        <location evidence="1">Nucleus</location>
    </subcellularLocation>
</comment>
<dbReference type="GO" id="GO:0016853">
    <property type="term" value="F:isomerase activity"/>
    <property type="evidence" value="ECO:0007669"/>
    <property type="project" value="UniProtKB-KW"/>
</dbReference>
<dbReference type="CDD" id="cd17728">
    <property type="entry name" value="BRCT_TopBP1_rpt8"/>
    <property type="match status" value="1"/>
</dbReference>
<dbReference type="InterPro" id="IPR057595">
    <property type="entry name" value="TopB1_SLF1_BRCT"/>
</dbReference>
<dbReference type="FunFam" id="3.40.50.10190:FF:000028">
    <property type="entry name" value="DNA topoisomerase 2-binding protein 1 isoform X1"/>
    <property type="match status" value="1"/>
</dbReference>
<evidence type="ECO:0000256" key="4">
    <source>
        <dbReference type="ARBA" id="ARBA00022737"/>
    </source>
</evidence>
<keyword evidence="11" id="KW-0413">Isomerase</keyword>
<dbReference type="AlphaFoldDB" id="K1PK18"/>
<protein>
    <submittedName>
        <fullName evidence="11">DNA topoisomerase 2-binding protein 1</fullName>
    </submittedName>
</protein>
<dbReference type="SMART" id="SM00292">
    <property type="entry name" value="BRCT"/>
    <property type="match status" value="2"/>
</dbReference>